<organism evidence="3 4">
    <name type="scientific">Muiribacterium halophilum</name>
    <dbReference type="NCBI Taxonomy" id="2053465"/>
    <lineage>
        <taxon>Bacteria</taxon>
        <taxon>Candidatus Muiribacteriota</taxon>
        <taxon>Candidatus Muiribacteriia</taxon>
        <taxon>Candidatus Muiribacteriales</taxon>
        <taxon>Candidatus Muiribacteriaceae</taxon>
        <taxon>Candidatus Muiribacterium</taxon>
    </lineage>
</organism>
<keyword evidence="2" id="KW-0812">Transmembrane</keyword>
<name>A0A2N5ZKY5_MUIH1</name>
<protein>
    <submittedName>
        <fullName evidence="3">Uncharacterized protein</fullName>
    </submittedName>
</protein>
<comment type="caution">
    <text evidence="3">The sequence shown here is derived from an EMBL/GenBank/DDBJ whole genome shotgun (WGS) entry which is preliminary data.</text>
</comment>
<dbReference type="AlphaFoldDB" id="A0A2N5ZKY5"/>
<proteinExistence type="predicted"/>
<evidence type="ECO:0000313" key="4">
    <source>
        <dbReference type="Proteomes" id="UP000234857"/>
    </source>
</evidence>
<feature type="region of interest" description="Disordered" evidence="1">
    <location>
        <begin position="33"/>
        <end position="81"/>
    </location>
</feature>
<reference evidence="3 4" key="1">
    <citation type="submission" date="2017-11" db="EMBL/GenBank/DDBJ databases">
        <title>Genome-resolved metagenomics identifies genetic mobility, metabolic interactions, and unexpected diversity in perchlorate-reducing communities.</title>
        <authorList>
            <person name="Barnum T.P."/>
            <person name="Figueroa I.A."/>
            <person name="Carlstrom C.I."/>
            <person name="Lucas L.N."/>
            <person name="Engelbrektson A.L."/>
            <person name="Coates J.D."/>
        </authorList>
    </citation>
    <scope>NUCLEOTIDE SEQUENCE [LARGE SCALE GENOMIC DNA]</scope>
    <source>
        <strain evidence="3">BM706</strain>
    </source>
</reference>
<accession>A0A2N5ZKY5</accession>
<sequence length="178" mass="20816">MKFKIFLIFLITFAIVGYLFYSMDTSVLKTRKENNSENNKVTEENIKKDTDVKVADNKKEENKEEGKRIETKNKSEDSENKNVRNIFKTHYRADKKEVKVEVVKEIKKRETVAEFARRFRVSFTMKSDYDSLAIINNKKYRIGDVLSGEDLKGKIIDIDEDSVVMSVGTREIELSIRK</sequence>
<evidence type="ECO:0000313" key="3">
    <source>
        <dbReference type="EMBL" id="PLX19357.1"/>
    </source>
</evidence>
<gene>
    <name evidence="3" type="ORF">C0601_01970</name>
</gene>
<keyword evidence="2" id="KW-1133">Transmembrane helix</keyword>
<dbReference type="EMBL" id="PKTG01000033">
    <property type="protein sequence ID" value="PLX19357.1"/>
    <property type="molecule type" value="Genomic_DNA"/>
</dbReference>
<dbReference type="Proteomes" id="UP000234857">
    <property type="component" value="Unassembled WGS sequence"/>
</dbReference>
<evidence type="ECO:0000256" key="2">
    <source>
        <dbReference type="SAM" id="Phobius"/>
    </source>
</evidence>
<evidence type="ECO:0000256" key="1">
    <source>
        <dbReference type="SAM" id="MobiDB-lite"/>
    </source>
</evidence>
<feature type="transmembrane region" description="Helical" evidence="2">
    <location>
        <begin position="6"/>
        <end position="23"/>
    </location>
</feature>
<keyword evidence="2" id="KW-0472">Membrane</keyword>